<dbReference type="InParanoid" id="A0A061FYS6"/>
<dbReference type="Proteomes" id="UP000026915">
    <property type="component" value="Chromosome 3"/>
</dbReference>
<gene>
    <name evidence="1" type="ORF">TCM_014399</name>
</gene>
<organism evidence="1 2">
    <name type="scientific">Theobroma cacao</name>
    <name type="common">Cacao</name>
    <name type="synonym">Cocoa</name>
    <dbReference type="NCBI Taxonomy" id="3641"/>
    <lineage>
        <taxon>Eukaryota</taxon>
        <taxon>Viridiplantae</taxon>
        <taxon>Streptophyta</taxon>
        <taxon>Embryophyta</taxon>
        <taxon>Tracheophyta</taxon>
        <taxon>Spermatophyta</taxon>
        <taxon>Magnoliopsida</taxon>
        <taxon>eudicotyledons</taxon>
        <taxon>Gunneridae</taxon>
        <taxon>Pentapetalae</taxon>
        <taxon>rosids</taxon>
        <taxon>malvids</taxon>
        <taxon>Malvales</taxon>
        <taxon>Malvaceae</taxon>
        <taxon>Byttnerioideae</taxon>
        <taxon>Theobroma</taxon>
    </lineage>
</organism>
<name>A0A061FYS6_THECC</name>
<dbReference type="EMBL" id="CM001881">
    <property type="protein sequence ID" value="EOY22183.1"/>
    <property type="molecule type" value="Genomic_DNA"/>
</dbReference>
<reference evidence="1 2" key="1">
    <citation type="journal article" date="2013" name="Genome Biol.">
        <title>The genome sequence of the most widely cultivated cacao type and its use to identify candidate genes regulating pod color.</title>
        <authorList>
            <person name="Motamayor J.C."/>
            <person name="Mockaitis K."/>
            <person name="Schmutz J."/>
            <person name="Haiminen N."/>
            <person name="Iii D.L."/>
            <person name="Cornejo O."/>
            <person name="Findley S.D."/>
            <person name="Zheng P."/>
            <person name="Utro F."/>
            <person name="Royaert S."/>
            <person name="Saski C."/>
            <person name="Jenkins J."/>
            <person name="Podicheti R."/>
            <person name="Zhao M."/>
            <person name="Scheffler B.E."/>
            <person name="Stack J.C."/>
            <person name="Feltus F.A."/>
            <person name="Mustiga G.M."/>
            <person name="Amores F."/>
            <person name="Phillips W."/>
            <person name="Marelli J.P."/>
            <person name="May G.D."/>
            <person name="Shapiro H."/>
            <person name="Ma J."/>
            <person name="Bustamante C.D."/>
            <person name="Schnell R.J."/>
            <person name="Main D."/>
            <person name="Gilbert D."/>
            <person name="Parida L."/>
            <person name="Kuhn D.N."/>
        </authorList>
    </citation>
    <scope>NUCLEOTIDE SEQUENCE [LARGE SCALE GENOMIC DNA]</scope>
    <source>
        <strain evidence="2">cv. Matina 1-6</strain>
    </source>
</reference>
<evidence type="ECO:0000313" key="1">
    <source>
        <dbReference type="EMBL" id="EOY22183.1"/>
    </source>
</evidence>
<dbReference type="AlphaFoldDB" id="A0A061FYS6"/>
<protein>
    <submittedName>
        <fullName evidence="1">Uncharacterized protein</fullName>
    </submittedName>
</protein>
<proteinExistence type="predicted"/>
<dbReference type="HOGENOM" id="CLU_1952740_0_0_1"/>
<accession>A0A061FYS6</accession>
<sequence>MTKQQTGSCHCPSQGETGIVHNQHRRKYHTNLRQRERISQTKIKNTHTISMQIQKTFNTKEKKNEKHPDDQQVEAFSLNYYRSLTDKNNNYYKSFKKNVYNLCFPTPQKEHWPVLSSKGSTHQCSPWGA</sequence>
<keyword evidence="2" id="KW-1185">Reference proteome</keyword>
<evidence type="ECO:0000313" key="2">
    <source>
        <dbReference type="Proteomes" id="UP000026915"/>
    </source>
</evidence>
<dbReference type="Gramene" id="EOY22183">
    <property type="protein sequence ID" value="EOY22183"/>
    <property type="gene ID" value="TCM_014399"/>
</dbReference>